<proteinExistence type="predicted"/>
<accession>A0A1I7YGW9</accession>
<name>A0A1I7YGW9_9BILA</name>
<dbReference type="AlphaFoldDB" id="A0A1I7YGW9"/>
<evidence type="ECO:0000313" key="1">
    <source>
        <dbReference type="Proteomes" id="UP000095287"/>
    </source>
</evidence>
<protein>
    <submittedName>
        <fullName evidence="2">F-box domain-containing protein</fullName>
    </submittedName>
</protein>
<keyword evidence="1" id="KW-1185">Reference proteome</keyword>
<sequence length="297" mass="34461">MNSVPQIFVESVCLCLDRRSIRESCKILSWWGQVFSAFSKKIHTLYVFVDKQEGRLYAAAETILRDLVPLDSVDPKFITNFRTLQYREGYSNDWKEITLNQLQRLVRFIKPTTEGRPPVCYALESCNEIYFTSFHSTGIGRKLLSMRLPVNSVFLWPSLEEDQAAAEEFLENTGPLYHITIRYTHSALKQSTVDALIDKFVPVDGGSFRVTEYTNFTRDQLEKLVLKCEMSDKKVKIEVCPEGFTETSKVTDFFDFDKHYSKKKVEKKGITASRDGAQLLLRVRRYDDALIWKWDSP</sequence>
<dbReference type="WBParaSite" id="L893_g16294.t1">
    <property type="protein sequence ID" value="L893_g16294.t1"/>
    <property type="gene ID" value="L893_g16294"/>
</dbReference>
<reference evidence="2" key="1">
    <citation type="submission" date="2016-11" db="UniProtKB">
        <authorList>
            <consortium name="WormBaseParasite"/>
        </authorList>
    </citation>
    <scope>IDENTIFICATION</scope>
</reference>
<organism evidence="1 2">
    <name type="scientific">Steinernema glaseri</name>
    <dbReference type="NCBI Taxonomy" id="37863"/>
    <lineage>
        <taxon>Eukaryota</taxon>
        <taxon>Metazoa</taxon>
        <taxon>Ecdysozoa</taxon>
        <taxon>Nematoda</taxon>
        <taxon>Chromadorea</taxon>
        <taxon>Rhabditida</taxon>
        <taxon>Tylenchina</taxon>
        <taxon>Panagrolaimomorpha</taxon>
        <taxon>Strongyloidoidea</taxon>
        <taxon>Steinernematidae</taxon>
        <taxon>Steinernema</taxon>
    </lineage>
</organism>
<dbReference type="Proteomes" id="UP000095287">
    <property type="component" value="Unplaced"/>
</dbReference>
<evidence type="ECO:0000313" key="2">
    <source>
        <dbReference type="WBParaSite" id="L893_g16294.t1"/>
    </source>
</evidence>